<sequence>MDIRKSKFVEPDDTQTGEWIDHREAFFWHDRTPHEVKFEIEKLTGTLLVRDPEQTERLTYVGETNTGGATRVLRLRFEAVTPRRPYMFEPWTDPREYRNQFTLWVEMAAPRRWVKEDAFQRDLNRAFEYWTLRLQCGSGGNGWADELKPLYDQQVQESLAQEKRAARVKEDPKAIAALQTAVLAALRNGKRLSTAHKEGGSIFSFQGKNFARVDYGDEPGRREFSSDAEMARALREFYDWESRRDCYPHRPPELEVWRYIQQQLR</sequence>
<dbReference type="KEGG" id="pfer:IRI77_28380"/>
<proteinExistence type="predicted"/>
<evidence type="ECO:0000313" key="1">
    <source>
        <dbReference type="EMBL" id="QOY86675.1"/>
    </source>
</evidence>
<gene>
    <name evidence="1" type="ORF">IRI77_28380</name>
</gene>
<dbReference type="AlphaFoldDB" id="A0A7S7NN59"/>
<reference evidence="1 2" key="1">
    <citation type="submission" date="2020-10" db="EMBL/GenBank/DDBJ databases">
        <title>Complete genome sequence of Paludibaculum fermentans P105T, a facultatively anaerobic acidobacterium capable of dissimilatory Fe(III) reduction.</title>
        <authorList>
            <person name="Dedysh S.N."/>
            <person name="Beletsky A.V."/>
            <person name="Kulichevskaya I.S."/>
            <person name="Mardanov A.V."/>
            <person name="Ravin N.V."/>
        </authorList>
    </citation>
    <scope>NUCLEOTIDE SEQUENCE [LARGE SCALE GENOMIC DNA]</scope>
    <source>
        <strain evidence="1 2">P105</strain>
    </source>
</reference>
<dbReference type="Proteomes" id="UP000593892">
    <property type="component" value="Chromosome"/>
</dbReference>
<evidence type="ECO:0000313" key="2">
    <source>
        <dbReference type="Proteomes" id="UP000593892"/>
    </source>
</evidence>
<keyword evidence="2" id="KW-1185">Reference proteome</keyword>
<accession>A0A7S7NN59</accession>
<name>A0A7S7NN59_PALFE</name>
<organism evidence="1 2">
    <name type="scientific">Paludibaculum fermentans</name>
    <dbReference type="NCBI Taxonomy" id="1473598"/>
    <lineage>
        <taxon>Bacteria</taxon>
        <taxon>Pseudomonadati</taxon>
        <taxon>Acidobacteriota</taxon>
        <taxon>Terriglobia</taxon>
        <taxon>Bryobacterales</taxon>
        <taxon>Bryobacteraceae</taxon>
        <taxon>Paludibaculum</taxon>
    </lineage>
</organism>
<dbReference type="EMBL" id="CP063849">
    <property type="protein sequence ID" value="QOY86675.1"/>
    <property type="molecule type" value="Genomic_DNA"/>
</dbReference>
<protein>
    <submittedName>
        <fullName evidence="1">Uncharacterized protein</fullName>
    </submittedName>
</protein>
<dbReference type="RefSeq" id="WP_194448344.1">
    <property type="nucleotide sequence ID" value="NZ_CP063849.1"/>
</dbReference>